<dbReference type="InterPro" id="IPR006145">
    <property type="entry name" value="PsdUridine_synth_RsuA/RluA"/>
</dbReference>
<dbReference type="PATRIC" id="fig|997355.3.peg.993"/>
<dbReference type="SUPFAM" id="SSF55120">
    <property type="entry name" value="Pseudouridine synthase"/>
    <property type="match status" value="1"/>
</dbReference>
<dbReference type="InterPro" id="IPR020103">
    <property type="entry name" value="PsdUridine_synth_cat_dom_sf"/>
</dbReference>
<dbReference type="GO" id="GO:0009982">
    <property type="term" value="F:pseudouridine synthase activity"/>
    <property type="evidence" value="ECO:0007669"/>
    <property type="project" value="InterPro"/>
</dbReference>
<organism evidence="5 6">
    <name type="scientific">Cutibacterium avidum ATCC 25577</name>
    <dbReference type="NCBI Taxonomy" id="997355"/>
    <lineage>
        <taxon>Bacteria</taxon>
        <taxon>Bacillati</taxon>
        <taxon>Actinomycetota</taxon>
        <taxon>Actinomycetes</taxon>
        <taxon>Propionibacteriales</taxon>
        <taxon>Propionibacteriaceae</taxon>
        <taxon>Cutibacterium</taxon>
    </lineage>
</organism>
<dbReference type="HOGENOM" id="CLU_016902_0_0_11"/>
<reference evidence="5 6" key="1">
    <citation type="submission" date="2011-06" db="EMBL/GenBank/DDBJ databases">
        <authorList>
            <person name="Muzny D."/>
            <person name="Qin X."/>
            <person name="Deng J."/>
            <person name="Jiang H."/>
            <person name="Liu Y."/>
            <person name="Qu J."/>
            <person name="Song X.-Z."/>
            <person name="Zhang L."/>
            <person name="Thornton R."/>
            <person name="Coyle M."/>
            <person name="Francisco L."/>
            <person name="Jackson L."/>
            <person name="Javaid M."/>
            <person name="Korchina V."/>
            <person name="Kovar C."/>
            <person name="Mata R."/>
            <person name="Mathew T."/>
            <person name="Ngo R."/>
            <person name="Nguyen L."/>
            <person name="Nguyen N."/>
            <person name="Okwuonu G."/>
            <person name="Ongeri F."/>
            <person name="Pham C."/>
            <person name="Simmons D."/>
            <person name="Wilczek-Boney K."/>
            <person name="Hale W."/>
            <person name="Jakkamsetti A."/>
            <person name="Pham P."/>
            <person name="Ruth R."/>
            <person name="San Lucas F."/>
            <person name="Warren J."/>
            <person name="Zhang J."/>
            <person name="Zhao Z."/>
            <person name="Zhou C."/>
            <person name="Zhu D."/>
            <person name="Lee S."/>
            <person name="Bess C."/>
            <person name="Blankenburg K."/>
            <person name="Forbes L."/>
            <person name="Fu Q."/>
            <person name="Gubbala S."/>
            <person name="Hirani K."/>
            <person name="Jayaseelan J.C."/>
            <person name="Lara F."/>
            <person name="Munidasa M."/>
            <person name="Palculict T."/>
            <person name="Patil S."/>
            <person name="Pu L.-L."/>
            <person name="Saada N."/>
            <person name="Tang L."/>
            <person name="Weissenberger G."/>
            <person name="Zhu Y."/>
            <person name="Hemphill L."/>
            <person name="Shang Y."/>
            <person name="Youmans B."/>
            <person name="Ayvaz T."/>
            <person name="Ross M."/>
            <person name="Santibanez J."/>
            <person name="Aqrawi P."/>
            <person name="Gross S."/>
            <person name="Joshi V."/>
            <person name="Fowler G."/>
            <person name="Nazareth L."/>
            <person name="Reid J."/>
            <person name="Worley K."/>
            <person name="Petrosino J."/>
            <person name="Highlander S."/>
            <person name="Gibbs R."/>
        </authorList>
    </citation>
    <scope>NUCLEOTIDE SEQUENCE [LARGE SCALE GENOMIC DNA]</scope>
    <source>
        <strain evidence="5 6">ATCC 25577</strain>
    </source>
</reference>
<comment type="caution">
    <text evidence="5">The sequence shown here is derived from an EMBL/GenBank/DDBJ whole genome shotgun (WGS) entry which is preliminary data.</text>
</comment>
<accession>G4CWV7</accession>
<evidence type="ECO:0000256" key="3">
    <source>
        <dbReference type="ARBA" id="ARBA00033164"/>
    </source>
</evidence>
<gene>
    <name evidence="5" type="ORF">HMPREF9153_1014</name>
</gene>
<dbReference type="Proteomes" id="UP000005332">
    <property type="component" value="Unassembled WGS sequence"/>
</dbReference>
<dbReference type="PANTHER" id="PTHR21600:SF84">
    <property type="entry name" value="PSEUDOURIDINE SYNTHASE RSUA_RLUA-LIKE DOMAIN-CONTAINING PROTEIN"/>
    <property type="match status" value="1"/>
</dbReference>
<dbReference type="Pfam" id="PF00849">
    <property type="entry name" value="PseudoU_synth_2"/>
    <property type="match status" value="1"/>
</dbReference>
<proteinExistence type="predicted"/>
<dbReference type="InterPro" id="IPR050188">
    <property type="entry name" value="RluA_PseudoU_synthase"/>
</dbReference>
<dbReference type="GO" id="GO:0016829">
    <property type="term" value="F:lyase activity"/>
    <property type="evidence" value="ECO:0007669"/>
    <property type="project" value="UniProtKB-KW"/>
</dbReference>
<evidence type="ECO:0000313" key="6">
    <source>
        <dbReference type="Proteomes" id="UP000005332"/>
    </source>
</evidence>
<dbReference type="PANTHER" id="PTHR21600">
    <property type="entry name" value="MITOCHONDRIAL RNA PSEUDOURIDINE SYNTHASE"/>
    <property type="match status" value="1"/>
</dbReference>
<dbReference type="GO" id="GO:0003723">
    <property type="term" value="F:RNA binding"/>
    <property type="evidence" value="ECO:0007669"/>
    <property type="project" value="InterPro"/>
</dbReference>
<evidence type="ECO:0000313" key="5">
    <source>
        <dbReference type="EMBL" id="EGY78095.1"/>
    </source>
</evidence>
<dbReference type="PROSITE" id="PS01129">
    <property type="entry name" value="PSI_RLU"/>
    <property type="match status" value="1"/>
</dbReference>
<comment type="catalytic activity">
    <reaction evidence="1">
        <text>a uridine in RNA = a pseudouridine in RNA</text>
        <dbReference type="Rhea" id="RHEA:48348"/>
        <dbReference type="Rhea" id="RHEA-COMP:12068"/>
        <dbReference type="Rhea" id="RHEA-COMP:12069"/>
        <dbReference type="ChEBI" id="CHEBI:65314"/>
        <dbReference type="ChEBI" id="CHEBI:65315"/>
    </reaction>
</comment>
<evidence type="ECO:0000256" key="2">
    <source>
        <dbReference type="ARBA" id="ARBA00031870"/>
    </source>
</evidence>
<dbReference type="EMBL" id="AGBA01000012">
    <property type="protein sequence ID" value="EGY78095.1"/>
    <property type="molecule type" value="Genomic_DNA"/>
</dbReference>
<evidence type="ECO:0000259" key="4">
    <source>
        <dbReference type="Pfam" id="PF00849"/>
    </source>
</evidence>
<name>G4CWV7_9ACTN</name>
<dbReference type="GO" id="GO:0140098">
    <property type="term" value="F:catalytic activity, acting on RNA"/>
    <property type="evidence" value="ECO:0007669"/>
    <property type="project" value="UniProtKB-ARBA"/>
</dbReference>
<dbReference type="Gene3D" id="3.30.2350.10">
    <property type="entry name" value="Pseudouridine synthase"/>
    <property type="match status" value="1"/>
</dbReference>
<protein>
    <recommendedName>
        <fullName evidence="2">RNA pseudouridylate synthase</fullName>
    </recommendedName>
    <alternativeName>
        <fullName evidence="3">RNA-uridine isomerase</fullName>
    </alternativeName>
</protein>
<keyword evidence="6" id="KW-1185">Reference proteome</keyword>
<feature type="domain" description="Pseudouridine synthase RsuA/RluA-like" evidence="4">
    <location>
        <begin position="85"/>
        <end position="238"/>
    </location>
</feature>
<keyword evidence="5" id="KW-0456">Lyase</keyword>
<dbReference type="AlphaFoldDB" id="G4CWV7"/>
<dbReference type="GO" id="GO:0000455">
    <property type="term" value="P:enzyme-directed rRNA pseudouridine synthesis"/>
    <property type="evidence" value="ECO:0007669"/>
    <property type="project" value="TreeGrafter"/>
</dbReference>
<dbReference type="InterPro" id="IPR006224">
    <property type="entry name" value="PsdUridine_synth_RluA-like_CS"/>
</dbReference>
<evidence type="ECO:0000256" key="1">
    <source>
        <dbReference type="ARBA" id="ARBA00000073"/>
    </source>
</evidence>
<sequence>MATARGIDGWPWLTMRDYLVEKLVRVGGQRVDEMLDEGRFVDEAGCVFTGSSPFAPQTFVFFHRDLPEETSVPAGIGILYADDRILVVDKPHFLSSIPRGRHVLESVVVRLRTQLGLPELTVAHRLDRVTAGVLLLTRERRWRRPYQEMFERRKVFKKYRLVAPVVQHRAGDGVVVTKDGWQVRSRIIKERGILQAREIPGEPNAVTGITLLAEHDGLGLYEARPRTGRTHQIRLHMQRLGAPIVNDPFYPVLLDTPVDDFSHPLQLQAWQMGFTDPVSGEPKVFTSRLGLSAWQQVAWTRPRMR</sequence>